<organism evidence="2 3">
    <name type="scientific">Penaeus vannamei</name>
    <name type="common">Whiteleg shrimp</name>
    <name type="synonym">Litopenaeus vannamei</name>
    <dbReference type="NCBI Taxonomy" id="6689"/>
    <lineage>
        <taxon>Eukaryota</taxon>
        <taxon>Metazoa</taxon>
        <taxon>Ecdysozoa</taxon>
        <taxon>Arthropoda</taxon>
        <taxon>Crustacea</taxon>
        <taxon>Multicrustacea</taxon>
        <taxon>Malacostraca</taxon>
        <taxon>Eumalacostraca</taxon>
        <taxon>Eucarida</taxon>
        <taxon>Decapoda</taxon>
        <taxon>Dendrobranchiata</taxon>
        <taxon>Penaeoidea</taxon>
        <taxon>Penaeidae</taxon>
        <taxon>Penaeus</taxon>
    </lineage>
</organism>
<gene>
    <name evidence="2" type="ORF">C7M84_000491</name>
</gene>
<keyword evidence="1" id="KW-0732">Signal</keyword>
<comment type="caution">
    <text evidence="2">The sequence shown here is derived from an EMBL/GenBank/DDBJ whole genome shotgun (WGS) entry which is preliminary data.</text>
</comment>
<sequence length="131" mass="13886">MMSRYFFVLLLASLALLALALASPLPEAEAAAVPEADAKADPRRRFFGGFGHGLGGFGGFGHGLGGFGGFGHGFGMAMDLGAMVSDMATTTTTSLAKRRWRSWQYPTSSARTGKHQISSLQKSWIGSRESL</sequence>
<dbReference type="AlphaFoldDB" id="A0A3R7N9C6"/>
<keyword evidence="3" id="KW-1185">Reference proteome</keyword>
<evidence type="ECO:0000256" key="1">
    <source>
        <dbReference type="SAM" id="SignalP"/>
    </source>
</evidence>
<proteinExistence type="predicted"/>
<reference evidence="2 3" key="1">
    <citation type="submission" date="2018-04" db="EMBL/GenBank/DDBJ databases">
        <authorList>
            <person name="Zhang X."/>
            <person name="Yuan J."/>
            <person name="Li F."/>
            <person name="Xiang J."/>
        </authorList>
    </citation>
    <scope>NUCLEOTIDE SEQUENCE [LARGE SCALE GENOMIC DNA]</scope>
    <source>
        <tissue evidence="2">Muscle</tissue>
    </source>
</reference>
<feature type="chain" id="PRO_5018793513" evidence="1">
    <location>
        <begin position="23"/>
        <end position="131"/>
    </location>
</feature>
<accession>A0A3R7N9C6</accession>
<feature type="signal peptide" evidence="1">
    <location>
        <begin position="1"/>
        <end position="22"/>
    </location>
</feature>
<dbReference type="EMBL" id="QCYY01001072">
    <property type="protein sequence ID" value="ROT80764.1"/>
    <property type="molecule type" value="Genomic_DNA"/>
</dbReference>
<reference evidence="2 3" key="2">
    <citation type="submission" date="2019-01" db="EMBL/GenBank/DDBJ databases">
        <title>The decoding of complex shrimp genome reveals the adaptation for benthos swimmer, frequently molting mechanism and breeding impact on genome.</title>
        <authorList>
            <person name="Sun Y."/>
            <person name="Gao Y."/>
            <person name="Yu Y."/>
        </authorList>
    </citation>
    <scope>NUCLEOTIDE SEQUENCE [LARGE SCALE GENOMIC DNA]</scope>
    <source>
        <tissue evidence="2">Muscle</tissue>
    </source>
</reference>
<protein>
    <submittedName>
        <fullName evidence="2">Uncharacterized protein</fullName>
    </submittedName>
</protein>
<evidence type="ECO:0000313" key="2">
    <source>
        <dbReference type="EMBL" id="ROT80764.1"/>
    </source>
</evidence>
<evidence type="ECO:0000313" key="3">
    <source>
        <dbReference type="Proteomes" id="UP000283509"/>
    </source>
</evidence>
<name>A0A3R7N9C6_PENVA</name>
<dbReference type="Proteomes" id="UP000283509">
    <property type="component" value="Unassembled WGS sequence"/>
</dbReference>